<keyword evidence="1" id="KW-0472">Membrane</keyword>
<organism evidence="2">
    <name type="scientific">uncultured Caudovirales phage</name>
    <dbReference type="NCBI Taxonomy" id="2100421"/>
    <lineage>
        <taxon>Viruses</taxon>
        <taxon>Duplodnaviria</taxon>
        <taxon>Heunggongvirae</taxon>
        <taxon>Uroviricota</taxon>
        <taxon>Caudoviricetes</taxon>
        <taxon>Peduoviridae</taxon>
        <taxon>Maltschvirus</taxon>
        <taxon>Maltschvirus maltsch</taxon>
    </lineage>
</organism>
<keyword evidence="1" id="KW-0812">Transmembrane</keyword>
<reference evidence="2" key="1">
    <citation type="submission" date="2020-04" db="EMBL/GenBank/DDBJ databases">
        <authorList>
            <person name="Chiriac C."/>
            <person name="Salcher M."/>
            <person name="Ghai R."/>
            <person name="Kavagutti S V."/>
        </authorList>
    </citation>
    <scope>NUCLEOTIDE SEQUENCE</scope>
</reference>
<feature type="transmembrane region" description="Helical" evidence="1">
    <location>
        <begin position="30"/>
        <end position="47"/>
    </location>
</feature>
<name>A0A6J5NQT7_9CAUD</name>
<sequence length="48" mass="5545">MDSIETRQRIKYLVEHGGLWEQAEKRRDKAILGLLAVVLLLQVVTLLQ</sequence>
<evidence type="ECO:0000313" key="2">
    <source>
        <dbReference type="EMBL" id="CAB4161213.1"/>
    </source>
</evidence>
<evidence type="ECO:0000256" key="1">
    <source>
        <dbReference type="SAM" id="Phobius"/>
    </source>
</evidence>
<accession>A0A6J5NQT7</accession>
<dbReference type="EMBL" id="LR796706">
    <property type="protein sequence ID" value="CAB4161213.1"/>
    <property type="molecule type" value="Genomic_DNA"/>
</dbReference>
<keyword evidence="1" id="KW-1133">Transmembrane helix</keyword>
<proteinExistence type="predicted"/>
<protein>
    <submittedName>
        <fullName evidence="2">Uncharacterized protein</fullName>
    </submittedName>
</protein>
<gene>
    <name evidence="2" type="ORF">UFOVP728_35</name>
</gene>